<evidence type="ECO:0000313" key="3">
    <source>
        <dbReference type="Proteomes" id="UP001145072"/>
    </source>
</evidence>
<dbReference type="SUPFAM" id="SSF103642">
    <property type="entry name" value="Sec-C motif"/>
    <property type="match status" value="1"/>
</dbReference>
<reference evidence="2" key="1">
    <citation type="submission" date="2022-06" db="EMBL/GenBank/DDBJ databases">
        <title>Aquibacillus sp. a new bacterium isolated from soil saline samples.</title>
        <authorList>
            <person name="Galisteo C."/>
            <person name="De La Haba R."/>
            <person name="Sanchez-Porro C."/>
            <person name="Ventosa A."/>
        </authorList>
    </citation>
    <scope>NUCLEOTIDE SEQUENCE</scope>
    <source>
        <strain evidence="2">JCM 12387</strain>
    </source>
</reference>
<name>A0A9X4AK38_9BACI</name>
<evidence type="ECO:0000256" key="1">
    <source>
        <dbReference type="SAM" id="MobiDB-lite"/>
    </source>
</evidence>
<organism evidence="2 3">
    <name type="scientific">Aquibacillus koreensis</name>
    <dbReference type="NCBI Taxonomy" id="279446"/>
    <lineage>
        <taxon>Bacteria</taxon>
        <taxon>Bacillati</taxon>
        <taxon>Bacillota</taxon>
        <taxon>Bacilli</taxon>
        <taxon>Bacillales</taxon>
        <taxon>Bacillaceae</taxon>
        <taxon>Aquibacillus</taxon>
    </lineage>
</organism>
<proteinExistence type="predicted"/>
<dbReference type="PANTHER" id="PTHR33747:SF1">
    <property type="entry name" value="ADENYLATE CYCLASE-ASSOCIATED CAP C-TERMINAL DOMAIN-CONTAINING PROTEIN"/>
    <property type="match status" value="1"/>
</dbReference>
<gene>
    <name evidence="2" type="ORF">NC661_21240</name>
</gene>
<dbReference type="PANTHER" id="PTHR33747">
    <property type="entry name" value="UPF0225 PROTEIN SCO1677"/>
    <property type="match status" value="1"/>
</dbReference>
<dbReference type="InterPro" id="IPR004027">
    <property type="entry name" value="SEC_C_motif"/>
</dbReference>
<dbReference type="Proteomes" id="UP001145072">
    <property type="component" value="Unassembled WGS sequence"/>
</dbReference>
<dbReference type="Pfam" id="PF02810">
    <property type="entry name" value="SEC-C"/>
    <property type="match status" value="1"/>
</dbReference>
<dbReference type="RefSeq" id="WP_259868265.1">
    <property type="nucleotide sequence ID" value="NZ_JAMQJZ010000036.1"/>
</dbReference>
<comment type="caution">
    <text evidence="2">The sequence shown here is derived from an EMBL/GenBank/DDBJ whole genome shotgun (WGS) entry which is preliminary data.</text>
</comment>
<dbReference type="AlphaFoldDB" id="A0A9X4AK38"/>
<feature type="region of interest" description="Disordered" evidence="1">
    <location>
        <begin position="354"/>
        <end position="391"/>
    </location>
</feature>
<dbReference type="Gene3D" id="3.10.450.50">
    <property type="match status" value="1"/>
</dbReference>
<sequence length="398" mass="45983">MSNQLEKNMLKALTGLNDLSRKEKEKREQKRWATLNVPFSLDEVLSKYTKHELDTIRKKLDIKNASSLKKADLAALLVERIPAYLTDIQHLWDNERFQLLRNIANNGGQMPTPNLEAKQMEYFKNTGLIFTGTSDNEKILALPDELVESVLSMKNDLNVRARISRNTEWITLTYGLLYYYGTLNSNQMIDLLEKYTKEPIDYRDYTRVISDANDYRKEIKIDMDGFSNIRVVDPKEVKKEHRMRKNVDFYPFTKQQLLAAGEPGFVDRNKSYQQVVSFFTANFEMSRDEADHTVEEIVYATRIGHGPNEVMTYLSNIIEFDDMDTIQSIMDQVVVLMNNTKQWFLKGYAPLELGEKKKEDSPPPPEATKPSSKKVVKIGRNEPCPCGSGKKYKKCCGR</sequence>
<dbReference type="EMBL" id="JAMQJZ010000036">
    <property type="protein sequence ID" value="MDC3422872.1"/>
    <property type="molecule type" value="Genomic_DNA"/>
</dbReference>
<accession>A0A9X4AK38</accession>
<protein>
    <submittedName>
        <fullName evidence="2">SEC-C metal-binding domain-containing protein</fullName>
    </submittedName>
</protein>
<evidence type="ECO:0000313" key="2">
    <source>
        <dbReference type="EMBL" id="MDC3422872.1"/>
    </source>
</evidence>
<keyword evidence="3" id="KW-1185">Reference proteome</keyword>